<feature type="transmembrane region" description="Helical" evidence="6">
    <location>
        <begin position="348"/>
        <end position="373"/>
    </location>
</feature>
<keyword evidence="2" id="KW-1003">Cell membrane</keyword>
<dbReference type="RefSeq" id="WP_172620570.1">
    <property type="nucleotide sequence ID" value="NZ_AP019791.1"/>
</dbReference>
<gene>
    <name evidence="7" type="ORF">RxyAA322_00500</name>
</gene>
<comment type="subcellular location">
    <subcellularLocation>
        <location evidence="1">Cell membrane</location>
        <topology evidence="1">Multi-pass membrane protein</topology>
    </subcellularLocation>
</comment>
<feature type="transmembrane region" description="Helical" evidence="6">
    <location>
        <begin position="425"/>
        <end position="445"/>
    </location>
</feature>
<reference evidence="7" key="1">
    <citation type="journal article" date="2019" name="Microbiol. Resour. Announc.">
        <title>Complete Genome Sequence of Rubrobacter xylanophilus Strain AA3-22, Isolated from Arima Onsen in Japan.</title>
        <authorList>
            <person name="Tomariguchi N."/>
            <person name="Miyazaki K."/>
        </authorList>
    </citation>
    <scope>NUCLEOTIDE SEQUENCE [LARGE SCALE GENOMIC DNA]</scope>
    <source>
        <strain evidence="7">AA3-22</strain>
    </source>
</reference>
<accession>A0A510HE48</accession>
<dbReference type="AlphaFoldDB" id="A0A510HE48"/>
<feature type="transmembrane region" description="Helical" evidence="6">
    <location>
        <begin position="62"/>
        <end position="88"/>
    </location>
</feature>
<dbReference type="GO" id="GO:0022857">
    <property type="term" value="F:transmembrane transporter activity"/>
    <property type="evidence" value="ECO:0007669"/>
    <property type="project" value="InterPro"/>
</dbReference>
<organism evidence="7 8">
    <name type="scientific">Rubrobacter xylanophilus</name>
    <dbReference type="NCBI Taxonomy" id="49319"/>
    <lineage>
        <taxon>Bacteria</taxon>
        <taxon>Bacillati</taxon>
        <taxon>Actinomycetota</taxon>
        <taxon>Rubrobacteria</taxon>
        <taxon>Rubrobacterales</taxon>
        <taxon>Rubrobacteraceae</taxon>
        <taxon>Rubrobacter</taxon>
    </lineage>
</organism>
<feature type="transmembrane region" description="Helical" evidence="6">
    <location>
        <begin position="184"/>
        <end position="202"/>
    </location>
</feature>
<dbReference type="Gene3D" id="1.20.1740.10">
    <property type="entry name" value="Amino acid/polyamine transporter I"/>
    <property type="match status" value="1"/>
</dbReference>
<keyword evidence="8" id="KW-1185">Reference proteome</keyword>
<feature type="transmembrane region" description="Helical" evidence="6">
    <location>
        <begin position="498"/>
        <end position="519"/>
    </location>
</feature>
<feature type="transmembrane region" description="Helical" evidence="6">
    <location>
        <begin position="241"/>
        <end position="259"/>
    </location>
</feature>
<evidence type="ECO:0000313" key="8">
    <source>
        <dbReference type="Proteomes" id="UP000318065"/>
    </source>
</evidence>
<dbReference type="InterPro" id="IPR002293">
    <property type="entry name" value="AA/rel_permease1"/>
</dbReference>
<dbReference type="PIRSF" id="PIRSF006060">
    <property type="entry name" value="AA_transporter"/>
    <property type="match status" value="1"/>
</dbReference>
<evidence type="ECO:0000256" key="1">
    <source>
        <dbReference type="ARBA" id="ARBA00004651"/>
    </source>
</evidence>
<dbReference type="PANTHER" id="PTHR42770">
    <property type="entry name" value="AMINO ACID TRANSPORTER-RELATED"/>
    <property type="match status" value="1"/>
</dbReference>
<evidence type="ECO:0000256" key="4">
    <source>
        <dbReference type="ARBA" id="ARBA00022989"/>
    </source>
</evidence>
<evidence type="ECO:0000256" key="3">
    <source>
        <dbReference type="ARBA" id="ARBA00022692"/>
    </source>
</evidence>
<feature type="transmembrane region" description="Helical" evidence="6">
    <location>
        <begin position="457"/>
        <end position="486"/>
    </location>
</feature>
<proteinExistence type="predicted"/>
<keyword evidence="4 6" id="KW-1133">Transmembrane helix</keyword>
<feature type="transmembrane region" description="Helical" evidence="6">
    <location>
        <begin position="393"/>
        <end position="413"/>
    </location>
</feature>
<evidence type="ECO:0000256" key="6">
    <source>
        <dbReference type="SAM" id="Phobius"/>
    </source>
</evidence>
<dbReference type="Pfam" id="PF13520">
    <property type="entry name" value="AA_permease_2"/>
    <property type="match status" value="1"/>
</dbReference>
<feature type="transmembrane region" description="Helical" evidence="6">
    <location>
        <begin position="33"/>
        <end position="56"/>
    </location>
</feature>
<sequence>MAGEQTTGSSAGAGDLFQRRATGLLRGWSVRDAFIYAAFSINLITLGLFIFSYGPFIPEGSLVMAVVLSGLYLVFQAVTYASLIAVMPRAGGDYVWQSRILGGGIGFVLAVTGWWFILWHWVPIYANILNVQVLVPLSRIFGLGGAADFFNGATGLFVASLAVALLASLYISLGMRTYARIQKFCFYVGVVGLAVMLVLLLVHSRSDFVSAFNAQAGEVFGAGGNAYQQTIEAGSVSRPEVSFYPTLLLIPMVVFFNLWSNWGATLYGEVRGASDFRKNIYAMGGALLATTVVAAIMLLLFAKTFGWDFYYAANNAYWSGAENAPIPDWPYPGLFAAFFFDNPLLQALLVGVLSLWFFGWCGTVFLSSTRVVFATAFDRVLPEWVAKTSRNGVPYVALLLMLIPSIPISYLYAFGENFATYTLDATLVIAMTFFGSAVAAAVLPWRKPEIYNASPIARYTLFGIPLVTVAAVAFGIFLAFCLYQWVFRDVYGVNNPQSMIYMLILYAIAVVMYVGFRLLRRAQGIDLKMVYDEIPED</sequence>
<dbReference type="Proteomes" id="UP000318065">
    <property type="component" value="Chromosome"/>
</dbReference>
<dbReference type="InterPro" id="IPR050367">
    <property type="entry name" value="APC_superfamily"/>
</dbReference>
<evidence type="ECO:0000256" key="5">
    <source>
        <dbReference type="ARBA" id="ARBA00023136"/>
    </source>
</evidence>
<name>A0A510HE48_9ACTN</name>
<dbReference type="EMBL" id="AP019791">
    <property type="protein sequence ID" value="BBL78196.1"/>
    <property type="molecule type" value="Genomic_DNA"/>
</dbReference>
<feature type="transmembrane region" description="Helical" evidence="6">
    <location>
        <begin position="149"/>
        <end position="172"/>
    </location>
</feature>
<feature type="transmembrane region" description="Helical" evidence="6">
    <location>
        <begin position="100"/>
        <end position="122"/>
    </location>
</feature>
<keyword evidence="5 6" id="KW-0472">Membrane</keyword>
<evidence type="ECO:0000256" key="2">
    <source>
        <dbReference type="ARBA" id="ARBA00022475"/>
    </source>
</evidence>
<dbReference type="GO" id="GO:0005886">
    <property type="term" value="C:plasma membrane"/>
    <property type="evidence" value="ECO:0007669"/>
    <property type="project" value="UniProtKB-SubCell"/>
</dbReference>
<evidence type="ECO:0000313" key="7">
    <source>
        <dbReference type="EMBL" id="BBL78196.1"/>
    </source>
</evidence>
<feature type="transmembrane region" description="Helical" evidence="6">
    <location>
        <begin position="280"/>
        <end position="302"/>
    </location>
</feature>
<protein>
    <submittedName>
        <fullName evidence="7">Amino acid transporter</fullName>
    </submittedName>
</protein>
<keyword evidence="3 6" id="KW-0812">Transmembrane</keyword>
<dbReference type="PANTHER" id="PTHR42770:SF7">
    <property type="entry name" value="MEMBRANE PROTEIN"/>
    <property type="match status" value="1"/>
</dbReference>